<dbReference type="AlphaFoldDB" id="A0A9W6HV99"/>
<accession>A0A9W6HV99</accession>
<protein>
    <recommendedName>
        <fullName evidence="3">Peptidase inhibitor family I36</fullName>
    </recommendedName>
</protein>
<gene>
    <name evidence="1" type="ORF">GCM10017600_00830</name>
</gene>
<evidence type="ECO:0000313" key="2">
    <source>
        <dbReference type="Proteomes" id="UP001143474"/>
    </source>
</evidence>
<evidence type="ECO:0008006" key="3">
    <source>
        <dbReference type="Google" id="ProtNLM"/>
    </source>
</evidence>
<proteinExistence type="predicted"/>
<dbReference type="EMBL" id="BSEV01000001">
    <property type="protein sequence ID" value="GLK06678.1"/>
    <property type="molecule type" value="Genomic_DNA"/>
</dbReference>
<evidence type="ECO:0000313" key="1">
    <source>
        <dbReference type="EMBL" id="GLK06678.1"/>
    </source>
</evidence>
<name>A0A9W6HV99_9ACTN</name>
<reference evidence="1" key="1">
    <citation type="journal article" date="2014" name="Int. J. Syst. Evol. Microbiol.">
        <title>Complete genome sequence of Corynebacterium casei LMG S-19264T (=DSM 44701T), isolated from a smear-ripened cheese.</title>
        <authorList>
            <consortium name="US DOE Joint Genome Institute (JGI-PGF)"/>
            <person name="Walter F."/>
            <person name="Albersmeier A."/>
            <person name="Kalinowski J."/>
            <person name="Ruckert C."/>
        </authorList>
    </citation>
    <scope>NUCLEOTIDE SEQUENCE</scope>
    <source>
        <strain evidence="1">VKM Ac-2007</strain>
    </source>
</reference>
<reference evidence="1" key="2">
    <citation type="submission" date="2023-01" db="EMBL/GenBank/DDBJ databases">
        <authorList>
            <person name="Sun Q."/>
            <person name="Evtushenko L."/>
        </authorList>
    </citation>
    <scope>NUCLEOTIDE SEQUENCE</scope>
    <source>
        <strain evidence="1">VKM Ac-2007</strain>
    </source>
</reference>
<comment type="caution">
    <text evidence="1">The sequence shown here is derived from an EMBL/GenBank/DDBJ whole genome shotgun (WGS) entry which is preliminary data.</text>
</comment>
<dbReference type="Proteomes" id="UP001143474">
    <property type="component" value="Unassembled WGS sequence"/>
</dbReference>
<keyword evidence="2" id="KW-1185">Reference proteome</keyword>
<sequence>MAAALLTPLVPQAAHASGFQGCPPGSICGWSGEYYSGTMVRFRLGAGCVQPAFPIRSAVNTVGSPGIPAVASFYAATGCTGQGVGGVGPTQSAPVISPPALSVMLVW</sequence>
<organism evidence="1 2">
    <name type="scientific">Streptosporangium carneum</name>
    <dbReference type="NCBI Taxonomy" id="47481"/>
    <lineage>
        <taxon>Bacteria</taxon>
        <taxon>Bacillati</taxon>
        <taxon>Actinomycetota</taxon>
        <taxon>Actinomycetes</taxon>
        <taxon>Streptosporangiales</taxon>
        <taxon>Streptosporangiaceae</taxon>
        <taxon>Streptosporangium</taxon>
    </lineage>
</organism>
<dbReference type="Pfam" id="PF03995">
    <property type="entry name" value="Inhibitor_I36"/>
    <property type="match status" value="1"/>
</dbReference>